<dbReference type="EMBL" id="CP063169">
    <property type="protein sequence ID" value="QOR70561.1"/>
    <property type="molecule type" value="Genomic_DNA"/>
</dbReference>
<dbReference type="GO" id="GO:0055085">
    <property type="term" value="P:transmembrane transport"/>
    <property type="evidence" value="ECO:0007669"/>
    <property type="project" value="InterPro"/>
</dbReference>
<dbReference type="SUPFAM" id="SSF161098">
    <property type="entry name" value="MetI-like"/>
    <property type="match status" value="1"/>
</dbReference>
<feature type="transmembrane region" description="Helical" evidence="7">
    <location>
        <begin position="246"/>
        <end position="267"/>
    </location>
</feature>
<dbReference type="PANTHER" id="PTHR32243">
    <property type="entry name" value="MALTOSE TRANSPORT SYSTEM PERMEASE-RELATED"/>
    <property type="match status" value="1"/>
</dbReference>
<name>A0A7M1SSY3_9MICO</name>
<keyword evidence="10" id="KW-1185">Reference proteome</keyword>
<keyword evidence="6 7" id="KW-0472">Membrane</keyword>
<reference evidence="9 10" key="1">
    <citation type="submission" date="2020-10" db="EMBL/GenBank/DDBJ databases">
        <title>Haloactinobacterium sp. RN3S43, a bacterium isolated from saline soil.</title>
        <authorList>
            <person name="Sun J.-Q."/>
        </authorList>
    </citation>
    <scope>NUCLEOTIDE SEQUENCE [LARGE SCALE GENOMIC DNA]</scope>
    <source>
        <strain evidence="9 10">RN3S43</strain>
    </source>
</reference>
<evidence type="ECO:0000256" key="3">
    <source>
        <dbReference type="ARBA" id="ARBA00022475"/>
    </source>
</evidence>
<dbReference type="InterPro" id="IPR050901">
    <property type="entry name" value="BP-dep_ABC_trans_perm"/>
</dbReference>
<feature type="transmembrane region" description="Helical" evidence="7">
    <location>
        <begin position="74"/>
        <end position="98"/>
    </location>
</feature>
<dbReference type="InterPro" id="IPR000515">
    <property type="entry name" value="MetI-like"/>
</dbReference>
<evidence type="ECO:0000259" key="8">
    <source>
        <dbReference type="PROSITE" id="PS50928"/>
    </source>
</evidence>
<keyword evidence="4 7" id="KW-0812">Transmembrane</keyword>
<feature type="domain" description="ABC transmembrane type-1" evidence="8">
    <location>
        <begin position="75"/>
        <end position="267"/>
    </location>
</feature>
<evidence type="ECO:0000256" key="5">
    <source>
        <dbReference type="ARBA" id="ARBA00022989"/>
    </source>
</evidence>
<feature type="transmembrane region" description="Helical" evidence="7">
    <location>
        <begin position="187"/>
        <end position="209"/>
    </location>
</feature>
<keyword evidence="3" id="KW-1003">Cell membrane</keyword>
<dbReference type="Pfam" id="PF00528">
    <property type="entry name" value="BPD_transp_1"/>
    <property type="match status" value="1"/>
</dbReference>
<dbReference type="AlphaFoldDB" id="A0A7M1SSY3"/>
<proteinExistence type="inferred from homology"/>
<dbReference type="Gene3D" id="1.10.3720.10">
    <property type="entry name" value="MetI-like"/>
    <property type="match status" value="1"/>
</dbReference>
<dbReference type="PANTHER" id="PTHR32243:SF18">
    <property type="entry name" value="INNER MEMBRANE ABC TRANSPORTER PERMEASE PROTEIN YCJP"/>
    <property type="match status" value="1"/>
</dbReference>
<dbReference type="GO" id="GO:0005886">
    <property type="term" value="C:plasma membrane"/>
    <property type="evidence" value="ECO:0007669"/>
    <property type="project" value="UniProtKB-SubCell"/>
</dbReference>
<sequence>MPAIPQSRRASKVSSGVLTVVLCCLSTFPLLWMVSTAFKPFDEIYQFPPSLLPHAPTLGQFEKLLGVSADFGRMVVNSTIVSVATTVITMVLAAMAGYGLAKGRFGGRRLLLKSTLLAYVFPPIMLVVPLFGVLADLGYANTRSGLVVAYMIITFPFALWLLTSYFATLPNELIEAARIDGASNLRVFWSIAMPLTRPGLAAVAIFTFINTWNEFLFAFVIAGGGENRTVSVGLSTILRGAEGAEYGVLMAGSTLAMIPIIVLFVFAQKHIVAGLTGGAVKG</sequence>
<keyword evidence="5 7" id="KW-1133">Transmembrane helix</keyword>
<dbReference type="CDD" id="cd06261">
    <property type="entry name" value="TM_PBP2"/>
    <property type="match status" value="1"/>
</dbReference>
<organism evidence="9 10">
    <name type="scientific">Ruania alkalisoli</name>
    <dbReference type="NCBI Taxonomy" id="2779775"/>
    <lineage>
        <taxon>Bacteria</taxon>
        <taxon>Bacillati</taxon>
        <taxon>Actinomycetota</taxon>
        <taxon>Actinomycetes</taxon>
        <taxon>Micrococcales</taxon>
        <taxon>Ruaniaceae</taxon>
        <taxon>Ruania</taxon>
    </lineage>
</organism>
<evidence type="ECO:0000313" key="9">
    <source>
        <dbReference type="EMBL" id="QOR70561.1"/>
    </source>
</evidence>
<evidence type="ECO:0000256" key="2">
    <source>
        <dbReference type="ARBA" id="ARBA00022448"/>
    </source>
</evidence>
<keyword evidence="2 7" id="KW-0813">Transport</keyword>
<dbReference type="Proteomes" id="UP000593758">
    <property type="component" value="Chromosome"/>
</dbReference>
<evidence type="ECO:0000256" key="4">
    <source>
        <dbReference type="ARBA" id="ARBA00022692"/>
    </source>
</evidence>
<comment type="similarity">
    <text evidence="7">Belongs to the binding-protein-dependent transport system permease family.</text>
</comment>
<evidence type="ECO:0000256" key="7">
    <source>
        <dbReference type="RuleBase" id="RU363032"/>
    </source>
</evidence>
<evidence type="ECO:0000256" key="1">
    <source>
        <dbReference type="ARBA" id="ARBA00004651"/>
    </source>
</evidence>
<feature type="transmembrane region" description="Helical" evidence="7">
    <location>
        <begin position="110"/>
        <end position="135"/>
    </location>
</feature>
<accession>A0A7M1SSY3</accession>
<evidence type="ECO:0000313" key="10">
    <source>
        <dbReference type="Proteomes" id="UP000593758"/>
    </source>
</evidence>
<dbReference type="RefSeq" id="WP_193497236.1">
    <property type="nucleotide sequence ID" value="NZ_CP063169.1"/>
</dbReference>
<dbReference type="InterPro" id="IPR035906">
    <property type="entry name" value="MetI-like_sf"/>
</dbReference>
<protein>
    <submittedName>
        <fullName evidence="9">Carbohydrate ABC transporter permease</fullName>
    </submittedName>
</protein>
<dbReference type="KEGG" id="halt:IM660_18565"/>
<feature type="transmembrane region" description="Helical" evidence="7">
    <location>
        <begin position="12"/>
        <end position="32"/>
    </location>
</feature>
<comment type="subcellular location">
    <subcellularLocation>
        <location evidence="1 7">Cell membrane</location>
        <topology evidence="1 7">Multi-pass membrane protein</topology>
    </subcellularLocation>
</comment>
<evidence type="ECO:0000256" key="6">
    <source>
        <dbReference type="ARBA" id="ARBA00023136"/>
    </source>
</evidence>
<feature type="transmembrane region" description="Helical" evidence="7">
    <location>
        <begin position="147"/>
        <end position="167"/>
    </location>
</feature>
<dbReference type="PROSITE" id="PS50928">
    <property type="entry name" value="ABC_TM1"/>
    <property type="match status" value="1"/>
</dbReference>
<gene>
    <name evidence="9" type="ORF">IM660_18565</name>
</gene>